<keyword evidence="1" id="KW-0533">Nickel</keyword>
<evidence type="ECO:0000256" key="1">
    <source>
        <dbReference type="ARBA" id="ARBA00022596"/>
    </source>
</evidence>
<dbReference type="InterPro" id="IPR002822">
    <property type="entry name" value="Ni_insertion"/>
</dbReference>
<protein>
    <submittedName>
        <fullName evidence="3">Uncharacterized protein</fullName>
    </submittedName>
</protein>
<dbReference type="EMBL" id="QFKX01000003">
    <property type="protein sequence ID" value="PWH05982.1"/>
    <property type="molecule type" value="Genomic_DNA"/>
</dbReference>
<gene>
    <name evidence="3" type="ORF">DEO23_09160</name>
</gene>
<feature type="region of interest" description="Disordered" evidence="2">
    <location>
        <begin position="1"/>
        <end position="30"/>
    </location>
</feature>
<comment type="caution">
    <text evidence="3">The sequence shown here is derived from an EMBL/GenBank/DDBJ whole genome shotgun (WGS) entry which is preliminary data.</text>
</comment>
<dbReference type="AlphaFoldDB" id="A0A2U2RJD0"/>
<dbReference type="PANTHER" id="PTHR36566">
    <property type="entry name" value="NICKEL INSERTION PROTEIN-RELATED"/>
    <property type="match status" value="1"/>
</dbReference>
<organism evidence="3 4">
    <name type="scientific">Brachybacterium endophyticum</name>
    <dbReference type="NCBI Taxonomy" id="2182385"/>
    <lineage>
        <taxon>Bacteria</taxon>
        <taxon>Bacillati</taxon>
        <taxon>Actinomycetota</taxon>
        <taxon>Actinomycetes</taxon>
        <taxon>Micrococcales</taxon>
        <taxon>Dermabacteraceae</taxon>
        <taxon>Brachybacterium</taxon>
    </lineage>
</organism>
<dbReference type="Proteomes" id="UP000245590">
    <property type="component" value="Unassembled WGS sequence"/>
</dbReference>
<keyword evidence="4" id="KW-1185">Reference proteome</keyword>
<reference evidence="3 4" key="1">
    <citation type="submission" date="2018-05" db="EMBL/GenBank/DDBJ databases">
        <title>Brachybacterium sp. M1HQ-2T, whole genome shotgun sequence.</title>
        <authorList>
            <person name="Tuo L."/>
        </authorList>
    </citation>
    <scope>NUCLEOTIDE SEQUENCE [LARGE SCALE GENOMIC DNA]</scope>
    <source>
        <strain evidence="3 4">M1HQ-2</strain>
    </source>
</reference>
<dbReference type="OrthoDB" id="9765625at2"/>
<proteinExistence type="predicted"/>
<accession>A0A2U2RJD0</accession>
<dbReference type="RefSeq" id="WP_109275729.1">
    <property type="nucleotide sequence ID" value="NZ_QFKX01000003.1"/>
</dbReference>
<feature type="region of interest" description="Disordered" evidence="2">
    <location>
        <begin position="299"/>
        <end position="321"/>
    </location>
</feature>
<name>A0A2U2RJD0_9MICO</name>
<dbReference type="PANTHER" id="PTHR36566:SF1">
    <property type="entry name" value="PYRIDINIUM-3,5-BISTHIOCARBOXYLIC ACID MONONUCLEOTIDE NICKEL INSERTION PROTEIN"/>
    <property type="match status" value="1"/>
</dbReference>
<evidence type="ECO:0000256" key="2">
    <source>
        <dbReference type="SAM" id="MobiDB-lite"/>
    </source>
</evidence>
<dbReference type="Pfam" id="PF01969">
    <property type="entry name" value="Ni_insertion"/>
    <property type="match status" value="2"/>
</dbReference>
<evidence type="ECO:0000313" key="4">
    <source>
        <dbReference type="Proteomes" id="UP000245590"/>
    </source>
</evidence>
<evidence type="ECO:0000313" key="3">
    <source>
        <dbReference type="EMBL" id="PWH05982.1"/>
    </source>
</evidence>
<sequence>MTEEPDAPTAGPPTDADRAPASLVRRPAAEPTEALAERHAYIDAAAGVSGPMLLGALVGAGADLGGVEAVTDALLPAAVRLTSHSVHRSGQQTTLVALECAGAEAAPRTWSEARSVLADAQHRAAAPARTLELALEAVSLLADAEDPAEHQAEVLEELASVIGACEAWRRLGIGEATVSEIAVGPERLLARSEDGTTDGPVHTHAYQDPYGVRHLQHVVAGDGVGHSHSLQEAVASGRPDPRTEAREQLSARTGIALVRTLARTSGPLPPITLAAVGVGAGLQDTPERANVVRVLLGTYPAGPPDDGPGAARGHRALPSTD</sequence>